<protein>
    <submittedName>
        <fullName evidence="4">Uncharacterized protein</fullName>
    </submittedName>
</protein>
<keyword evidence="2" id="KW-0677">Repeat</keyword>
<accession>A0A8C4ZYR8</accession>
<feature type="transmembrane region" description="Helical" evidence="3">
    <location>
        <begin position="89"/>
        <end position="107"/>
    </location>
</feature>
<dbReference type="Gene3D" id="3.80.10.10">
    <property type="entry name" value="Ribonuclease Inhibitor"/>
    <property type="match status" value="1"/>
</dbReference>
<dbReference type="Ensembl" id="ENSGMOT00000069990.1">
    <property type="protein sequence ID" value="ENSGMOP00000023917.1"/>
    <property type="gene ID" value="ENSGMOG00000032129.1"/>
</dbReference>
<dbReference type="OMA" id="SPPRIRM"/>
<dbReference type="InterPro" id="IPR051261">
    <property type="entry name" value="NLR"/>
</dbReference>
<keyword evidence="5" id="KW-1185">Reference proteome</keyword>
<keyword evidence="3" id="KW-0812">Transmembrane</keyword>
<dbReference type="PANTHER" id="PTHR24106">
    <property type="entry name" value="NACHT, LRR AND CARD DOMAINS-CONTAINING"/>
    <property type="match status" value="1"/>
</dbReference>
<organism evidence="4 5">
    <name type="scientific">Gadus morhua</name>
    <name type="common">Atlantic cod</name>
    <dbReference type="NCBI Taxonomy" id="8049"/>
    <lineage>
        <taxon>Eukaryota</taxon>
        <taxon>Metazoa</taxon>
        <taxon>Chordata</taxon>
        <taxon>Craniata</taxon>
        <taxon>Vertebrata</taxon>
        <taxon>Euteleostomi</taxon>
        <taxon>Actinopterygii</taxon>
        <taxon>Neopterygii</taxon>
        <taxon>Teleostei</taxon>
        <taxon>Neoteleostei</taxon>
        <taxon>Acanthomorphata</taxon>
        <taxon>Zeiogadaria</taxon>
        <taxon>Gadariae</taxon>
        <taxon>Gadiformes</taxon>
        <taxon>Gadoidei</taxon>
        <taxon>Gadidae</taxon>
        <taxon>Gadus</taxon>
    </lineage>
</organism>
<keyword evidence="3" id="KW-0472">Membrane</keyword>
<evidence type="ECO:0000313" key="4">
    <source>
        <dbReference type="Ensembl" id="ENSGMOP00000023917.1"/>
    </source>
</evidence>
<proteinExistence type="predicted"/>
<evidence type="ECO:0000313" key="5">
    <source>
        <dbReference type="Proteomes" id="UP000694546"/>
    </source>
</evidence>
<evidence type="ECO:0000256" key="1">
    <source>
        <dbReference type="ARBA" id="ARBA00022614"/>
    </source>
</evidence>
<reference evidence="4" key="2">
    <citation type="submission" date="2025-09" db="UniProtKB">
        <authorList>
            <consortium name="Ensembl"/>
        </authorList>
    </citation>
    <scope>IDENTIFICATION</scope>
</reference>
<dbReference type="InterPro" id="IPR032675">
    <property type="entry name" value="LRR_dom_sf"/>
</dbReference>
<keyword evidence="3" id="KW-1133">Transmembrane helix</keyword>
<dbReference type="SMART" id="SM00368">
    <property type="entry name" value="LRR_RI"/>
    <property type="match status" value="2"/>
</dbReference>
<dbReference type="GeneTree" id="ENSGT01070000253760"/>
<name>A0A8C4ZYR8_GADMO</name>
<dbReference type="AlphaFoldDB" id="A0A8C4ZYR8"/>
<dbReference type="SUPFAM" id="SSF52047">
    <property type="entry name" value="RNI-like"/>
    <property type="match status" value="1"/>
</dbReference>
<sequence length="115" mass="12700">MRSPQCKLETLRLSGCLVTQGGCDSLATALSSNPSHLKALDLSYNHPGDSGFTLLSAGLEDQSWKLETLRYGEGSKVPMSPPRIRMDCHVLPIMLLIIMIILCTFCLQTNEYIRS</sequence>
<evidence type="ECO:0000256" key="3">
    <source>
        <dbReference type="SAM" id="Phobius"/>
    </source>
</evidence>
<evidence type="ECO:0000256" key="2">
    <source>
        <dbReference type="ARBA" id="ARBA00022737"/>
    </source>
</evidence>
<reference evidence="4" key="1">
    <citation type="submission" date="2025-08" db="UniProtKB">
        <authorList>
            <consortium name="Ensembl"/>
        </authorList>
    </citation>
    <scope>IDENTIFICATION</scope>
</reference>
<keyword evidence="1" id="KW-0433">Leucine-rich repeat</keyword>
<dbReference type="Proteomes" id="UP000694546">
    <property type="component" value="Chromosome 19"/>
</dbReference>